<evidence type="ECO:0000256" key="6">
    <source>
        <dbReference type="ARBA" id="ARBA00022927"/>
    </source>
</evidence>
<feature type="transmembrane region" description="Helical" evidence="12">
    <location>
        <begin position="64"/>
        <end position="83"/>
    </location>
</feature>
<evidence type="ECO:0000313" key="13">
    <source>
        <dbReference type="EMBL" id="KAG5637941.1"/>
    </source>
</evidence>
<keyword evidence="10 12" id="KW-0496">Mitochondrion</keyword>
<evidence type="ECO:0000256" key="10">
    <source>
        <dbReference type="ARBA" id="ARBA00023128"/>
    </source>
</evidence>
<sequence>MLGTSLTRPISLSLRCPGYASGRKQVILRFQSTAAKQPAVTAVPKLTWPEYLAIRGGKRKWQTVVTIPCALLGFFGGAAYFGALETDPTKPIMGIDPFFFYGICTVGCVGVGALIGPSIGSAIWRSRHRHQLALVDAMDREFYHRIARNRVDASLQSPTHPVPDYYGEKIGSLHQYRQWLRDQGKYKRKALLPEE</sequence>
<evidence type="ECO:0000256" key="4">
    <source>
        <dbReference type="ARBA" id="ARBA00022692"/>
    </source>
</evidence>
<reference evidence="13" key="2">
    <citation type="submission" date="2021-10" db="EMBL/GenBank/DDBJ databases">
        <title>Phylogenomics reveals ancestral predisposition of the termite-cultivated fungus Termitomyces towards a domesticated lifestyle.</title>
        <authorList>
            <person name="Auxier B."/>
            <person name="Grum-Grzhimaylo A."/>
            <person name="Cardenas M.E."/>
            <person name="Lodge J.D."/>
            <person name="Laessoe T."/>
            <person name="Pedersen O."/>
            <person name="Smith M.E."/>
            <person name="Kuyper T.W."/>
            <person name="Franco-Molano E.A."/>
            <person name="Baroni T.J."/>
            <person name="Aanen D.K."/>
        </authorList>
    </citation>
    <scope>NUCLEOTIDE SEQUENCE</scope>
    <source>
        <strain evidence="13">D49</strain>
    </source>
</reference>
<accession>A0A9P7FVI6</accession>
<evidence type="ECO:0000256" key="7">
    <source>
        <dbReference type="ARBA" id="ARBA00022946"/>
    </source>
</evidence>
<dbReference type="InterPro" id="IPR013875">
    <property type="entry name" value="Pam17"/>
</dbReference>
<keyword evidence="5 12" id="KW-0999">Mitochondrion inner membrane</keyword>
<evidence type="ECO:0000256" key="11">
    <source>
        <dbReference type="ARBA" id="ARBA00023136"/>
    </source>
</evidence>
<keyword evidence="8 12" id="KW-1133">Transmembrane helix</keyword>
<keyword evidence="7" id="KW-0809">Transit peptide</keyword>
<dbReference type="Proteomes" id="UP000717328">
    <property type="component" value="Unassembled WGS sequence"/>
</dbReference>
<keyword evidence="4 12" id="KW-0812">Transmembrane</keyword>
<comment type="similarity">
    <text evidence="2 12">Belongs to the PAM17 family.</text>
</comment>
<keyword evidence="9 12" id="KW-0811">Translocation</keyword>
<dbReference type="PANTHER" id="PTHR28021:SF1">
    <property type="entry name" value="PRESEQUENCE TRANSLOCATED-ASSOCIATED MOTOR SUBUNIT PAM17, MITOCHONDRIAL"/>
    <property type="match status" value="1"/>
</dbReference>
<organism evidence="13 14">
    <name type="scientific">Sphagnurus paluster</name>
    <dbReference type="NCBI Taxonomy" id="117069"/>
    <lineage>
        <taxon>Eukaryota</taxon>
        <taxon>Fungi</taxon>
        <taxon>Dikarya</taxon>
        <taxon>Basidiomycota</taxon>
        <taxon>Agaricomycotina</taxon>
        <taxon>Agaricomycetes</taxon>
        <taxon>Agaricomycetidae</taxon>
        <taxon>Agaricales</taxon>
        <taxon>Tricholomatineae</taxon>
        <taxon>Lyophyllaceae</taxon>
        <taxon>Sphagnurus</taxon>
    </lineage>
</organism>
<evidence type="ECO:0000256" key="9">
    <source>
        <dbReference type="ARBA" id="ARBA00023010"/>
    </source>
</evidence>
<keyword evidence="14" id="KW-1185">Reference proteome</keyword>
<dbReference type="GO" id="GO:0030150">
    <property type="term" value="P:protein import into mitochondrial matrix"/>
    <property type="evidence" value="ECO:0007669"/>
    <property type="project" value="UniProtKB-UniRule"/>
</dbReference>
<comment type="caution">
    <text evidence="13">The sequence shown here is derived from an EMBL/GenBank/DDBJ whole genome shotgun (WGS) entry which is preliminary data.</text>
</comment>
<evidence type="ECO:0000313" key="14">
    <source>
        <dbReference type="Proteomes" id="UP000717328"/>
    </source>
</evidence>
<evidence type="ECO:0000256" key="1">
    <source>
        <dbReference type="ARBA" id="ARBA00004448"/>
    </source>
</evidence>
<name>A0A9P7FVI6_9AGAR</name>
<evidence type="ECO:0000256" key="12">
    <source>
        <dbReference type="RuleBase" id="RU367146"/>
    </source>
</evidence>
<gene>
    <name evidence="13" type="ORF">H0H81_002535</name>
</gene>
<evidence type="ECO:0000256" key="3">
    <source>
        <dbReference type="ARBA" id="ARBA00022448"/>
    </source>
</evidence>
<dbReference type="EMBL" id="JABCKI010005792">
    <property type="protein sequence ID" value="KAG5637941.1"/>
    <property type="molecule type" value="Genomic_DNA"/>
</dbReference>
<dbReference type="GO" id="GO:0001405">
    <property type="term" value="C:PAM complex, Tim23 associated import motor"/>
    <property type="evidence" value="ECO:0007669"/>
    <property type="project" value="UniProtKB-UniRule"/>
</dbReference>
<protein>
    <recommendedName>
        <fullName evidence="12">Presequence translocated-associated motor subunit PAM17</fullName>
    </recommendedName>
</protein>
<evidence type="ECO:0000256" key="8">
    <source>
        <dbReference type="ARBA" id="ARBA00022989"/>
    </source>
</evidence>
<evidence type="ECO:0000256" key="2">
    <source>
        <dbReference type="ARBA" id="ARBA00006837"/>
    </source>
</evidence>
<keyword evidence="6 12" id="KW-0653">Protein transport</keyword>
<dbReference type="PANTHER" id="PTHR28021">
    <property type="entry name" value="PRESEQUENCE TRANSLOCATED-ASSOCIATED MOTOR SUBUNIT PAM17, MITOCHONDRIAL"/>
    <property type="match status" value="1"/>
</dbReference>
<keyword evidence="3 12" id="KW-0813">Transport</keyword>
<comment type="subcellular location">
    <subcellularLocation>
        <location evidence="1 12">Mitochondrion inner membrane</location>
        <topology evidence="1 12">Multi-pass membrane protein</topology>
    </subcellularLocation>
</comment>
<dbReference type="OrthoDB" id="5970083at2759"/>
<feature type="transmembrane region" description="Helical" evidence="12">
    <location>
        <begin position="98"/>
        <end position="124"/>
    </location>
</feature>
<reference evidence="13" key="1">
    <citation type="submission" date="2021-02" db="EMBL/GenBank/DDBJ databases">
        <authorList>
            <person name="Nieuwenhuis M."/>
            <person name="Van De Peppel L.J.J."/>
        </authorList>
    </citation>
    <scope>NUCLEOTIDE SEQUENCE</scope>
    <source>
        <strain evidence="13">D49</strain>
    </source>
</reference>
<evidence type="ECO:0000256" key="5">
    <source>
        <dbReference type="ARBA" id="ARBA00022792"/>
    </source>
</evidence>
<comment type="subunit">
    <text evidence="12">Component of the PAM complex.</text>
</comment>
<comment type="function">
    <text evidence="12">Component of the PAM complex, a complex required for the translocation of transit peptide-containing proteins from the inner membrane into the mitochondrial matrix in an ATP-dependent manner.</text>
</comment>
<dbReference type="Pfam" id="PF08566">
    <property type="entry name" value="Pam17"/>
    <property type="match status" value="1"/>
</dbReference>
<dbReference type="AlphaFoldDB" id="A0A9P7FVI6"/>
<proteinExistence type="inferred from homology"/>
<keyword evidence="11 12" id="KW-0472">Membrane</keyword>